<name>A0A6J5DFV8_9BURK</name>
<dbReference type="PROSITE" id="PS51257">
    <property type="entry name" value="PROKAR_LIPOPROTEIN"/>
    <property type="match status" value="1"/>
</dbReference>
<evidence type="ECO:0000313" key="2">
    <source>
        <dbReference type="Proteomes" id="UP000494329"/>
    </source>
</evidence>
<proteinExistence type="predicted"/>
<keyword evidence="2" id="KW-1185">Reference proteome</keyword>
<organism evidence="1 2">
    <name type="scientific">Paraburkholderia solisilvae</name>
    <dbReference type="NCBI Taxonomy" id="624376"/>
    <lineage>
        <taxon>Bacteria</taxon>
        <taxon>Pseudomonadati</taxon>
        <taxon>Pseudomonadota</taxon>
        <taxon>Betaproteobacteria</taxon>
        <taxon>Burkholderiales</taxon>
        <taxon>Burkholderiaceae</taxon>
        <taxon>Paraburkholderia</taxon>
    </lineage>
</organism>
<reference evidence="1 2" key="1">
    <citation type="submission" date="2020-04" db="EMBL/GenBank/DDBJ databases">
        <authorList>
            <person name="De Canck E."/>
        </authorList>
    </citation>
    <scope>NUCLEOTIDE SEQUENCE [LARGE SCALE GENOMIC DNA]</scope>
    <source>
        <strain evidence="1 2">LMG 29739</strain>
    </source>
</reference>
<evidence type="ECO:0008006" key="3">
    <source>
        <dbReference type="Google" id="ProtNLM"/>
    </source>
</evidence>
<protein>
    <recommendedName>
        <fullName evidence="3">Lipoprotein</fullName>
    </recommendedName>
</protein>
<gene>
    <name evidence="1" type="ORF">LMG29739_01658</name>
</gene>
<dbReference type="Proteomes" id="UP000494329">
    <property type="component" value="Unassembled WGS sequence"/>
</dbReference>
<dbReference type="AlphaFoldDB" id="A0A6J5DFV8"/>
<sequence length="78" mass="7891">MKLCTIACNTISITNRIRGVLGAGALVALTGCAVAPAPAAYTDFPVAPAACCVVAWHATAPRIPLARPRAAAHVRGVL</sequence>
<accession>A0A6J5DFV8</accession>
<dbReference type="EMBL" id="CADIKF010000009">
    <property type="protein sequence ID" value="CAB3753068.1"/>
    <property type="molecule type" value="Genomic_DNA"/>
</dbReference>
<evidence type="ECO:0000313" key="1">
    <source>
        <dbReference type="EMBL" id="CAB3753068.1"/>
    </source>
</evidence>